<organism evidence="1 2">
    <name type="scientific">Aequorivita ciconiae</name>
    <dbReference type="NCBI Taxonomy" id="2494375"/>
    <lineage>
        <taxon>Bacteria</taxon>
        <taxon>Pseudomonadati</taxon>
        <taxon>Bacteroidota</taxon>
        <taxon>Flavobacteriia</taxon>
        <taxon>Flavobacteriales</taxon>
        <taxon>Flavobacteriaceae</taxon>
        <taxon>Aequorivita</taxon>
    </lineage>
</organism>
<dbReference type="EMBL" id="CP034951">
    <property type="protein sequence ID" value="QAA81390.1"/>
    <property type="molecule type" value="Genomic_DNA"/>
</dbReference>
<protein>
    <submittedName>
        <fullName evidence="1">Uncharacterized protein</fullName>
    </submittedName>
</protein>
<gene>
    <name evidence="1" type="ORF">EI546_06450</name>
</gene>
<evidence type="ECO:0000313" key="2">
    <source>
        <dbReference type="Proteomes" id="UP000285517"/>
    </source>
</evidence>
<name>A0A410G2B7_9FLAO</name>
<proteinExistence type="predicted"/>
<dbReference type="AlphaFoldDB" id="A0A410G2B7"/>
<accession>A0A410G2B7</accession>
<evidence type="ECO:0000313" key="1">
    <source>
        <dbReference type="EMBL" id="QAA81390.1"/>
    </source>
</evidence>
<dbReference type="RefSeq" id="WP_128249778.1">
    <property type="nucleotide sequence ID" value="NZ_CP034951.1"/>
</dbReference>
<keyword evidence="2" id="KW-1185">Reference proteome</keyword>
<sequence length="108" mass="12637">MNNYDITLKVTAEQLLSAFEILNNEPPALGLYDSKDQKRMKHFYSLWADLRKKVAQKHLAIDGKKKPSNFKLKYYQAFTLHQILGVYGFQNFHLSAQQLFDQLDQKLS</sequence>
<reference evidence="1 2" key="1">
    <citation type="submission" date="2019-01" db="EMBL/GenBank/DDBJ databases">
        <title>Complete genome sequencing of Aequorivita sp. H23M31.</title>
        <authorList>
            <person name="Bae J.-W."/>
        </authorList>
    </citation>
    <scope>NUCLEOTIDE SEQUENCE [LARGE SCALE GENOMIC DNA]</scope>
    <source>
        <strain evidence="1 2">H23M31</strain>
    </source>
</reference>
<dbReference type="KEGG" id="aev:EI546_06450"/>
<dbReference type="Proteomes" id="UP000285517">
    <property type="component" value="Chromosome"/>
</dbReference>